<dbReference type="Proteomes" id="UP000663181">
    <property type="component" value="Chromosome"/>
</dbReference>
<reference evidence="4 5" key="1">
    <citation type="submission" date="2020-10" db="EMBL/GenBank/DDBJ databases">
        <title>Phylogeny of dyella-like bacteria.</title>
        <authorList>
            <person name="Fu J."/>
        </authorList>
    </citation>
    <scope>NUCLEOTIDE SEQUENCE [LARGE SCALE GENOMIC DNA]</scope>
    <source>
        <strain evidence="4 5">DHOB09</strain>
    </source>
</reference>
<keyword evidence="2" id="KW-0472">Membrane</keyword>
<dbReference type="InterPro" id="IPR043128">
    <property type="entry name" value="Rev_trsase/Diguanyl_cyclase"/>
</dbReference>
<dbReference type="InterPro" id="IPR011990">
    <property type="entry name" value="TPR-like_helical_dom_sf"/>
</dbReference>
<dbReference type="SUPFAM" id="SSF48452">
    <property type="entry name" value="TPR-like"/>
    <property type="match status" value="1"/>
</dbReference>
<protein>
    <recommendedName>
        <fullName evidence="1">diguanylate cyclase</fullName>
        <ecNumber evidence="1">2.7.7.65</ecNumber>
    </recommendedName>
</protein>
<dbReference type="PANTHER" id="PTHR45138">
    <property type="entry name" value="REGULATORY COMPONENTS OF SENSORY TRANSDUCTION SYSTEM"/>
    <property type="match status" value="1"/>
</dbReference>
<feature type="transmembrane region" description="Helical" evidence="2">
    <location>
        <begin position="325"/>
        <end position="342"/>
    </location>
</feature>
<dbReference type="EC" id="2.7.7.65" evidence="1"/>
<evidence type="ECO:0000256" key="1">
    <source>
        <dbReference type="ARBA" id="ARBA00012528"/>
    </source>
</evidence>
<name>A0ABX7GZ62_9GAMM</name>
<keyword evidence="5" id="KW-1185">Reference proteome</keyword>
<dbReference type="Pfam" id="PF00990">
    <property type="entry name" value="GGDEF"/>
    <property type="match status" value="1"/>
</dbReference>
<dbReference type="NCBIfam" id="TIGR00254">
    <property type="entry name" value="GGDEF"/>
    <property type="match status" value="1"/>
</dbReference>
<dbReference type="InterPro" id="IPR000160">
    <property type="entry name" value="GGDEF_dom"/>
</dbReference>
<dbReference type="Gene3D" id="1.25.40.10">
    <property type="entry name" value="Tetratricopeptide repeat domain"/>
    <property type="match status" value="1"/>
</dbReference>
<dbReference type="InterPro" id="IPR029787">
    <property type="entry name" value="Nucleotide_cyclase"/>
</dbReference>
<dbReference type="PANTHER" id="PTHR45138:SF24">
    <property type="entry name" value="DIGUANYLATE CYCLASE DGCC-RELATED"/>
    <property type="match status" value="1"/>
</dbReference>
<dbReference type="EMBL" id="CP064030">
    <property type="protein sequence ID" value="QRN55796.1"/>
    <property type="molecule type" value="Genomic_DNA"/>
</dbReference>
<dbReference type="SMART" id="SM00267">
    <property type="entry name" value="GGDEF"/>
    <property type="match status" value="1"/>
</dbReference>
<dbReference type="SUPFAM" id="SSF55073">
    <property type="entry name" value="Nucleotide cyclase"/>
    <property type="match status" value="1"/>
</dbReference>
<organism evidence="4 5">
    <name type="scientific">Dyella caseinilytica</name>
    <dbReference type="NCBI Taxonomy" id="1849581"/>
    <lineage>
        <taxon>Bacteria</taxon>
        <taxon>Pseudomonadati</taxon>
        <taxon>Pseudomonadota</taxon>
        <taxon>Gammaproteobacteria</taxon>
        <taxon>Lysobacterales</taxon>
        <taxon>Rhodanobacteraceae</taxon>
        <taxon>Dyella</taxon>
    </lineage>
</organism>
<dbReference type="PROSITE" id="PS50887">
    <property type="entry name" value="GGDEF"/>
    <property type="match status" value="1"/>
</dbReference>
<dbReference type="CDD" id="cd01949">
    <property type="entry name" value="GGDEF"/>
    <property type="match status" value="1"/>
</dbReference>
<evidence type="ECO:0000313" key="5">
    <source>
        <dbReference type="Proteomes" id="UP000663181"/>
    </source>
</evidence>
<gene>
    <name evidence="4" type="ORF">ISN74_05670</name>
</gene>
<feature type="domain" description="GGDEF" evidence="3">
    <location>
        <begin position="385"/>
        <end position="518"/>
    </location>
</feature>
<dbReference type="InterPro" id="IPR050469">
    <property type="entry name" value="Diguanylate_Cyclase"/>
</dbReference>
<proteinExistence type="predicted"/>
<evidence type="ECO:0000256" key="2">
    <source>
        <dbReference type="SAM" id="Phobius"/>
    </source>
</evidence>
<dbReference type="Gene3D" id="3.30.70.270">
    <property type="match status" value="1"/>
</dbReference>
<accession>A0ABX7GZ62</accession>
<evidence type="ECO:0000259" key="3">
    <source>
        <dbReference type="PROSITE" id="PS50887"/>
    </source>
</evidence>
<evidence type="ECO:0000313" key="4">
    <source>
        <dbReference type="EMBL" id="QRN55796.1"/>
    </source>
</evidence>
<sequence length="525" mass="58454">MSPHERWHLRYLDAWQASFQGDYAKADPLLHDVIDHSANAALTAKASAVLMDDLRSNKHYKEAFELANRLAANLPQTQDKLARFMVLAYLSQMLRSAGQYDLAAHYIGEMAQVLPPGEAPCQPMAKLLTVLYESHSLTSSSTELQRGIDTCEAAKEPIFADTIWLVKGSLYLDENKPEKALALLQQITPSIQAAQYYSNTLASQVELAQAYWKLGDDDNARKAALAALAASDPSDISGTLRDAYEVLYRIEKKHGHAIAALAYHEHYVTQDIGYLNDVSARTLAYDMAQQDVLAQKLETEKLSKQNNILQLQQALSIKAVETSRLYIALLLVTLAFIIFWLFRLKRSQLRFKQLSSLDGLTGIFNHQHFMSGVDRTLRLLEKKPASACLVFIDLDHFKQVNDNHGHALGDAVLRRTVTLCKQQLRAGDLFGRLGGEEFGILLQECSLSQGMAIADRIRTAIETTSIDVEERAVSFSASIGLASTETCGHALQRLCKEADAALYRAKRHGRNRVIAHTEDDDLVEA</sequence>
<keyword evidence="2" id="KW-0812">Transmembrane</keyword>
<keyword evidence="2" id="KW-1133">Transmembrane helix</keyword>